<dbReference type="Pfam" id="PF11790">
    <property type="entry name" value="Glyco_hydro_cc"/>
    <property type="match status" value="1"/>
</dbReference>
<evidence type="ECO:0000256" key="2">
    <source>
        <dbReference type="SAM" id="SignalP"/>
    </source>
</evidence>
<dbReference type="SUPFAM" id="SSF49785">
    <property type="entry name" value="Galactose-binding domain-like"/>
    <property type="match status" value="2"/>
</dbReference>
<dbReference type="InterPro" id="IPR026444">
    <property type="entry name" value="Secre_tail"/>
</dbReference>
<evidence type="ECO:0000313" key="5">
    <source>
        <dbReference type="Proteomes" id="UP000229433"/>
    </source>
</evidence>
<dbReference type="InterPro" id="IPR005084">
    <property type="entry name" value="CBM6"/>
</dbReference>
<dbReference type="Gene3D" id="3.20.20.80">
    <property type="entry name" value="Glycosidases"/>
    <property type="match status" value="1"/>
</dbReference>
<dbReference type="GO" id="GO:0071966">
    <property type="term" value="P:fungal-type cell wall polysaccharide metabolic process"/>
    <property type="evidence" value="ECO:0007669"/>
    <property type="project" value="TreeGrafter"/>
</dbReference>
<dbReference type="EMBL" id="NQXA01000011">
    <property type="protein sequence ID" value="PHQ28812.1"/>
    <property type="molecule type" value="Genomic_DNA"/>
</dbReference>
<keyword evidence="5" id="KW-1185">Reference proteome</keyword>
<protein>
    <recommendedName>
        <fullName evidence="3">CBM6 domain-containing protein</fullName>
    </recommendedName>
</protein>
<dbReference type="PANTHER" id="PTHR34154">
    <property type="entry name" value="ALKALI-SENSITIVE LINKAGE PROTEIN 1"/>
    <property type="match status" value="1"/>
</dbReference>
<dbReference type="SUPFAM" id="SSF51445">
    <property type="entry name" value="(Trans)glycosidases"/>
    <property type="match status" value="1"/>
</dbReference>
<feature type="chain" id="PRO_5013894856" description="CBM6 domain-containing protein" evidence="2">
    <location>
        <begin position="22"/>
        <end position="1290"/>
    </location>
</feature>
<dbReference type="GO" id="GO:0030246">
    <property type="term" value="F:carbohydrate binding"/>
    <property type="evidence" value="ECO:0007669"/>
    <property type="project" value="InterPro"/>
</dbReference>
<dbReference type="OrthoDB" id="9776971at2"/>
<feature type="domain" description="CBM6" evidence="3">
    <location>
        <begin position="919"/>
        <end position="1044"/>
    </location>
</feature>
<keyword evidence="1 2" id="KW-0732">Signal</keyword>
<comment type="caution">
    <text evidence="4">The sequence shown here is derived from an EMBL/GenBank/DDBJ whole genome shotgun (WGS) entry which is preliminary data.</text>
</comment>
<dbReference type="RefSeq" id="WP_099646804.1">
    <property type="nucleotide sequence ID" value="NZ_KZ319293.1"/>
</dbReference>
<sequence>MKKNYLLLFCLNCFLGQFLFAGAPPADDYNCNQTAQYLYWTGEENQDFFNENNWRIAKQKPINPSDPIENHRCLPGANKEDYQICLGDHDPGSDKHPAAGTIEPGLPIAYNLYASGAQIQVSGAIHFSCDTKGLTVSQSDLNVNGQWSNGVLSLDNRSTVKFNVKQESLLQSRFNLLDSESWVYFIKNDPIMLEAEALNQIYVADLPGVYKANFRLDQYYQQGTLLRQQDDAYEPLEIFEGSGLSGNSATVKPFQIHSGAAIPGGLDNSISSFVLKRGYQVTIAVQENGTSMSKVYIASEEDLIVEELPAALNNTVSFIRVLPWEWIVKKGTGGNIAVVNAGWFYNWNNNQETQTNYKYVPMAWGASGATADAVKRMTAKAEVNHILGFNESDNCEDQSGQFNNLCEPEVAVAYFENLMKTGLRIGTPAPRENGPFGWLAEFSELATAQNIRFDYVAVHWYDWASNPQNTPNASAQDIFNRFKAYLKRVHDAYQLPIWITEFNANPNRTNSIQDAFLRLALPYLESLDYVERYAYFQPNSNLSSNPVESANYQDEAGNLTNIGLLYRDHISSPSIAVATYAAPNNLEGLDLNFEEQEPVILVYEAECTSYIGNQLVVVEDTNASNGYYLKLDSGREGATVLAKQLHFDISIPEAQSYRIWLRYKSSNAANTGVRMYIDEAEVAENISGLRNAHFDWEQLPRFVDLTAGTHRITLEPANERMLIDGIALTTGSETIDFAGAAADTCVPAEERWGATETTAMYFAEAEQASLGSDWTVKTSTTAINQAYIESNLNAASTPPAGTGLAVFEIDVTEAGRFNLWGKVQALTEASDAFWVSVDNGPFLKWDGLKASAFMWKWSKVYNAIADEEQALSYFLTAGNHQISVAYAEAGTKLDRIALAGFNQNPATVDPDVLFPNTALEFEAEDAIIIGNAAFQNCESSSNGQQVRPAAFNSNRIRFEGIAVAQGGTYTLKVHYMSKNIRNFGLRVNEENLGNRPIPSSGLWCFESGVPAVYEVEINLVAGENSIELTGASGDAPFFDKIVVVKELIYELEAEDARLTGGSFVQYCDAASQGAYVNTREFNGNAIVFENITTTQAGEYDLKIDYVSAVPRSMGLKLNDGQVESLDFADSGEWCFNGGQPSQLVHRVSLNAGVNRISLVNAGVVAPLIDKISIRLIEASASAISKSKAGKTTAPAVASTFETPEAAILNSEFRIYPNPLRSGALLRIQLPVTWDSAVKLEVLDVSGRLLYKEENKSANNLGLQASQFASGMYLLRVSTEKDQLVKRFVIQ</sequence>
<dbReference type="InterPro" id="IPR024655">
    <property type="entry name" value="Asl1_glyco_hydro_catalytic"/>
</dbReference>
<name>A0A2G1VPX2_9FLAO</name>
<evidence type="ECO:0000256" key="1">
    <source>
        <dbReference type="ARBA" id="ARBA00022729"/>
    </source>
</evidence>
<dbReference type="PANTHER" id="PTHR34154:SF3">
    <property type="entry name" value="ALKALI-SENSITIVE LINKAGE PROTEIN 1"/>
    <property type="match status" value="1"/>
</dbReference>
<dbReference type="InterPro" id="IPR008979">
    <property type="entry name" value="Galactose-bd-like_sf"/>
</dbReference>
<dbReference type="Gene3D" id="2.60.120.260">
    <property type="entry name" value="Galactose-binding domain-like"/>
    <property type="match status" value="4"/>
</dbReference>
<organism evidence="4 5">
    <name type="scientific">Leeuwenhoekiella nanhaiensis</name>
    <dbReference type="NCBI Taxonomy" id="1655491"/>
    <lineage>
        <taxon>Bacteria</taxon>
        <taxon>Pseudomonadati</taxon>
        <taxon>Bacteroidota</taxon>
        <taxon>Flavobacteriia</taxon>
        <taxon>Flavobacteriales</taxon>
        <taxon>Flavobacteriaceae</taxon>
        <taxon>Leeuwenhoekiella</taxon>
    </lineage>
</organism>
<dbReference type="InterPro" id="IPR053183">
    <property type="entry name" value="ASL1"/>
</dbReference>
<dbReference type="NCBIfam" id="TIGR04183">
    <property type="entry name" value="Por_Secre_tail"/>
    <property type="match status" value="1"/>
</dbReference>
<accession>A0A2G1VPX2</accession>
<dbReference type="CDD" id="cd02795">
    <property type="entry name" value="CBM6-CBM35-CBM36_like"/>
    <property type="match status" value="1"/>
</dbReference>
<evidence type="ECO:0000313" key="4">
    <source>
        <dbReference type="EMBL" id="PHQ28812.1"/>
    </source>
</evidence>
<dbReference type="Pfam" id="PF18962">
    <property type="entry name" value="Por_Secre_tail"/>
    <property type="match status" value="1"/>
</dbReference>
<dbReference type="InterPro" id="IPR017853">
    <property type="entry name" value="GH"/>
</dbReference>
<proteinExistence type="predicted"/>
<gene>
    <name evidence="4" type="ORF">CJ305_13420</name>
</gene>
<feature type="signal peptide" evidence="2">
    <location>
        <begin position="1"/>
        <end position="21"/>
    </location>
</feature>
<evidence type="ECO:0000259" key="3">
    <source>
        <dbReference type="PROSITE" id="PS51175"/>
    </source>
</evidence>
<reference evidence="4 5" key="1">
    <citation type="submission" date="2017-08" db="EMBL/GenBank/DDBJ databases">
        <title>The whole genome shortgun sequences of strain Leeuwenhoekiella nanhaiensis G18 from the South China Sea.</title>
        <authorList>
            <person name="Liu Q."/>
        </authorList>
    </citation>
    <scope>NUCLEOTIDE SEQUENCE [LARGE SCALE GENOMIC DNA]</scope>
    <source>
        <strain evidence="4 5">G18</strain>
    </source>
</reference>
<feature type="domain" description="CBM6" evidence="3">
    <location>
        <begin position="1049"/>
        <end position="1174"/>
    </location>
</feature>
<dbReference type="Proteomes" id="UP000229433">
    <property type="component" value="Unassembled WGS sequence"/>
</dbReference>
<dbReference type="PROSITE" id="PS51175">
    <property type="entry name" value="CBM6"/>
    <property type="match status" value="2"/>
</dbReference>